<protein>
    <submittedName>
        <fullName evidence="1">Uncharacterized protein</fullName>
    </submittedName>
</protein>
<name>A0AAV4VQC3_CAEEX</name>
<accession>A0AAV4VQC3</accession>
<comment type="caution">
    <text evidence="1">The sequence shown here is derived from an EMBL/GenBank/DDBJ whole genome shotgun (WGS) entry which is preliminary data.</text>
</comment>
<dbReference type="AlphaFoldDB" id="A0AAV4VQC3"/>
<evidence type="ECO:0000313" key="1">
    <source>
        <dbReference type="EMBL" id="GIY71703.1"/>
    </source>
</evidence>
<dbReference type="EMBL" id="BPLR01014844">
    <property type="protein sequence ID" value="GIY71703.1"/>
    <property type="molecule type" value="Genomic_DNA"/>
</dbReference>
<organism evidence="1 2">
    <name type="scientific">Caerostris extrusa</name>
    <name type="common">Bark spider</name>
    <name type="synonym">Caerostris bankana</name>
    <dbReference type="NCBI Taxonomy" id="172846"/>
    <lineage>
        <taxon>Eukaryota</taxon>
        <taxon>Metazoa</taxon>
        <taxon>Ecdysozoa</taxon>
        <taxon>Arthropoda</taxon>
        <taxon>Chelicerata</taxon>
        <taxon>Arachnida</taxon>
        <taxon>Araneae</taxon>
        <taxon>Araneomorphae</taxon>
        <taxon>Entelegynae</taxon>
        <taxon>Araneoidea</taxon>
        <taxon>Araneidae</taxon>
        <taxon>Caerostris</taxon>
    </lineage>
</organism>
<keyword evidence="2" id="KW-1185">Reference proteome</keyword>
<dbReference type="Proteomes" id="UP001054945">
    <property type="component" value="Unassembled WGS sequence"/>
</dbReference>
<proteinExistence type="predicted"/>
<reference evidence="1 2" key="1">
    <citation type="submission" date="2021-06" db="EMBL/GenBank/DDBJ databases">
        <title>Caerostris extrusa draft genome.</title>
        <authorList>
            <person name="Kono N."/>
            <person name="Arakawa K."/>
        </authorList>
    </citation>
    <scope>NUCLEOTIDE SEQUENCE [LARGE SCALE GENOMIC DNA]</scope>
</reference>
<evidence type="ECO:0000313" key="2">
    <source>
        <dbReference type="Proteomes" id="UP001054945"/>
    </source>
</evidence>
<sequence>MFGTKRKNKCGCKRTTTPRTDKFLAQNSKLHPHKTSTDRQRELLATGVRMEGLTAGGLLVDSRTKAH</sequence>
<gene>
    <name evidence="1" type="ORF">CEXT_289691</name>
</gene>